<dbReference type="EMBL" id="ON970568">
    <property type="protein sequence ID" value="UVK59078.1"/>
    <property type="molecule type" value="Genomic_DNA"/>
</dbReference>
<reference evidence="1" key="1">
    <citation type="submission" date="2022-07" db="EMBL/GenBank/DDBJ databases">
        <authorList>
            <person name="Torres-Arroyo K.M."/>
            <person name="Cardona-Perez A.V."/>
            <person name="Cruz-Vazquez C.O."/>
            <person name="Davila-Rivera B.E."/>
            <person name="Flores-Rivera E.M."/>
            <person name="Morales-Rodriguez J."/>
            <person name="Ramirez-Renta G.M."/>
            <person name="Ramos-Rodriguez C.M."/>
            <person name="Rodriguez-Rivera J.M."/>
            <person name="Toledo-Marrero N."/>
            <person name="Velazquez-Nunez L.D."/>
            <person name="Velez-Alicea A.S."/>
            <person name="Vazquez E."/>
            <person name="Balish M.F."/>
            <person name="Garlena R.A."/>
            <person name="Russell D.A."/>
            <person name="Jacobs-Sera D."/>
            <person name="Hatfull G.F."/>
        </authorList>
    </citation>
    <scope>NUCLEOTIDE SEQUENCE</scope>
</reference>
<name>A0A9E7TUS2_9CAUD</name>
<sequence>MSARTAPPLELGLRPRLIPRDATSVEATPPAPDAFIEAYHAASAAIRGSVSSWGPGESVAHVDWTRDPAMAALSAVGWRELHMRASAAEAKLARIEALLDRVDPPHGMAPACIPTVSVPALRSILRG</sequence>
<evidence type="ECO:0000313" key="2">
    <source>
        <dbReference type="Proteomes" id="UP001058660"/>
    </source>
</evidence>
<gene>
    <name evidence="1" type="primary">63</name>
    <name evidence="1" type="ORF">SEA_CEN1621_63</name>
</gene>
<dbReference type="Proteomes" id="UP001058660">
    <property type="component" value="Segment"/>
</dbReference>
<evidence type="ECO:0000313" key="1">
    <source>
        <dbReference type="EMBL" id="UVK59078.1"/>
    </source>
</evidence>
<protein>
    <submittedName>
        <fullName evidence="1">Uncharacterized protein</fullName>
    </submittedName>
</protein>
<accession>A0A9E7TUS2</accession>
<keyword evidence="2" id="KW-1185">Reference proteome</keyword>
<organism evidence="1 2">
    <name type="scientific">Microbacterium phage Cen1621</name>
    <dbReference type="NCBI Taxonomy" id="2965191"/>
    <lineage>
        <taxon>Viruses</taxon>
        <taxon>Duplodnaviria</taxon>
        <taxon>Heunggongvirae</taxon>
        <taxon>Uroviricota</taxon>
        <taxon>Caudoviricetes</taxon>
        <taxon>Casidaviridae</taxon>
        <taxon>Cenunavirus</taxon>
        <taxon>Cenunavirus Cen1621</taxon>
    </lineage>
</organism>
<proteinExistence type="predicted"/>